<keyword evidence="5" id="KW-0998">Cell outer membrane</keyword>
<evidence type="ECO:0000313" key="9">
    <source>
        <dbReference type="EMBL" id="MBC9797033.1"/>
    </source>
</evidence>
<organism evidence="9 10">
    <name type="scientific">Sinomicrobium weinanense</name>
    <dbReference type="NCBI Taxonomy" id="2842200"/>
    <lineage>
        <taxon>Bacteria</taxon>
        <taxon>Pseudomonadati</taxon>
        <taxon>Bacteroidota</taxon>
        <taxon>Flavobacteriia</taxon>
        <taxon>Flavobacteriales</taxon>
        <taxon>Flavobacteriaceae</taxon>
        <taxon>Sinomicrobium</taxon>
    </lineage>
</organism>
<evidence type="ECO:0000259" key="7">
    <source>
        <dbReference type="Pfam" id="PF07980"/>
    </source>
</evidence>
<name>A0A926Q2Z5_9FLAO</name>
<reference evidence="9 10" key="1">
    <citation type="submission" date="2020-09" db="EMBL/GenBank/DDBJ databases">
        <title>Sinomicrobium weinanense sp. nov., a halophilic bacteria isolated from saline-alkali soil.</title>
        <authorList>
            <person name="Wu P."/>
            <person name="Ren H."/>
            <person name="Mei Y."/>
            <person name="Liang Y."/>
            <person name="Chen Z."/>
        </authorList>
    </citation>
    <scope>NUCLEOTIDE SEQUENCE [LARGE SCALE GENOMIC DNA]</scope>
    <source>
        <strain evidence="9 10">FJxs</strain>
    </source>
</reference>
<sequence length="462" mass="51854">MKPRYNIALLLSILFFMMSCEDFVAIDPPNSRVVSDVVFENDVLAITAMNGVYHQLFQLSNFAGGGIHSVTVLGGLSADEFQLHNTLLYPGLPEFYQNQVSIANSHNLSLWSSAYNTIYNANAVLEGLETSQGITAPVKKQLEGEALFVRAFAHFYLVNLFGDVPLITTTDYTANALAFRVSETDVYKQIIQDLTTAQKLLEDTYRDGERTSPNRFTASALLARVYLFLEDWENAEMMASEVIAAHDLYVLEENLNAVFLANNREAIWQISPVGSTGQTYEGNLFILNTPNNFLTPMSLSNTLVHSFDDTDQRFADWVGILPQDADTLYYPYKYKISFTTEAPSEYSTVFRLAELYLIRAEARARQGNIPGAQEDLNHIRGRAGLENTIATTEEALISAVLSEKRREFFAEWGHRWLDLKRTGRAATVLSPVKPNWKPTAVLLPIPEAERSKNPNLTQNEGY</sequence>
<evidence type="ECO:0000256" key="1">
    <source>
        <dbReference type="ARBA" id="ARBA00004442"/>
    </source>
</evidence>
<gene>
    <name evidence="9" type="ORF">IBL28_13725</name>
</gene>
<feature type="domain" description="SusD-like N-terminal" evidence="8">
    <location>
        <begin position="95"/>
        <end position="227"/>
    </location>
</feature>
<feature type="chain" id="PRO_5037944273" evidence="6">
    <location>
        <begin position="25"/>
        <end position="462"/>
    </location>
</feature>
<keyword evidence="10" id="KW-1185">Reference proteome</keyword>
<protein>
    <submittedName>
        <fullName evidence="9">RagB/SusD family nutrient uptake outer membrane protein</fullName>
    </submittedName>
</protein>
<dbReference type="SUPFAM" id="SSF48452">
    <property type="entry name" value="TPR-like"/>
    <property type="match status" value="1"/>
</dbReference>
<evidence type="ECO:0000256" key="4">
    <source>
        <dbReference type="ARBA" id="ARBA00023136"/>
    </source>
</evidence>
<evidence type="ECO:0000256" key="5">
    <source>
        <dbReference type="ARBA" id="ARBA00023237"/>
    </source>
</evidence>
<dbReference type="InterPro" id="IPR012944">
    <property type="entry name" value="SusD_RagB_dom"/>
</dbReference>
<dbReference type="InterPro" id="IPR011990">
    <property type="entry name" value="TPR-like_helical_dom_sf"/>
</dbReference>
<comment type="similarity">
    <text evidence="2">Belongs to the SusD family.</text>
</comment>
<evidence type="ECO:0000259" key="8">
    <source>
        <dbReference type="Pfam" id="PF14322"/>
    </source>
</evidence>
<dbReference type="Proteomes" id="UP000653730">
    <property type="component" value="Unassembled WGS sequence"/>
</dbReference>
<dbReference type="PROSITE" id="PS51257">
    <property type="entry name" value="PROKAR_LIPOPROTEIN"/>
    <property type="match status" value="1"/>
</dbReference>
<dbReference type="AlphaFoldDB" id="A0A926Q2Z5"/>
<feature type="domain" description="RagB/SusD" evidence="7">
    <location>
        <begin position="325"/>
        <end position="462"/>
    </location>
</feature>
<accession>A0A926Q2Z5</accession>
<dbReference type="GO" id="GO:0009279">
    <property type="term" value="C:cell outer membrane"/>
    <property type="evidence" value="ECO:0007669"/>
    <property type="project" value="UniProtKB-SubCell"/>
</dbReference>
<evidence type="ECO:0000256" key="2">
    <source>
        <dbReference type="ARBA" id="ARBA00006275"/>
    </source>
</evidence>
<evidence type="ECO:0000313" key="10">
    <source>
        <dbReference type="Proteomes" id="UP000653730"/>
    </source>
</evidence>
<proteinExistence type="inferred from homology"/>
<keyword evidence="4" id="KW-0472">Membrane</keyword>
<dbReference type="InterPro" id="IPR033985">
    <property type="entry name" value="SusD-like_N"/>
</dbReference>
<evidence type="ECO:0000256" key="3">
    <source>
        <dbReference type="ARBA" id="ARBA00022729"/>
    </source>
</evidence>
<feature type="signal peptide" evidence="6">
    <location>
        <begin position="1"/>
        <end position="24"/>
    </location>
</feature>
<comment type="subcellular location">
    <subcellularLocation>
        <location evidence="1">Cell outer membrane</location>
    </subcellularLocation>
</comment>
<evidence type="ECO:0000256" key="6">
    <source>
        <dbReference type="SAM" id="SignalP"/>
    </source>
</evidence>
<keyword evidence="3 6" id="KW-0732">Signal</keyword>
<dbReference type="Gene3D" id="1.25.40.390">
    <property type="match status" value="1"/>
</dbReference>
<comment type="caution">
    <text evidence="9">The sequence shown here is derived from an EMBL/GenBank/DDBJ whole genome shotgun (WGS) entry which is preliminary data.</text>
</comment>
<dbReference type="CDD" id="cd08977">
    <property type="entry name" value="SusD"/>
    <property type="match status" value="1"/>
</dbReference>
<dbReference type="Pfam" id="PF07980">
    <property type="entry name" value="SusD_RagB"/>
    <property type="match status" value="1"/>
</dbReference>
<dbReference type="Pfam" id="PF14322">
    <property type="entry name" value="SusD-like_3"/>
    <property type="match status" value="1"/>
</dbReference>
<dbReference type="EMBL" id="JACVDC010000044">
    <property type="protein sequence ID" value="MBC9797033.1"/>
    <property type="molecule type" value="Genomic_DNA"/>
</dbReference>
<dbReference type="RefSeq" id="WP_187966173.1">
    <property type="nucleotide sequence ID" value="NZ_JACVDC010000044.1"/>
</dbReference>